<dbReference type="InterPro" id="IPR036322">
    <property type="entry name" value="WD40_repeat_dom_sf"/>
</dbReference>
<feature type="domain" description="U3 small nucleolar RNA-associated protein 15 C-terminal" evidence="7">
    <location>
        <begin position="362"/>
        <end position="500"/>
    </location>
</feature>
<reference evidence="9" key="1">
    <citation type="submission" date="2022-08" db="EMBL/GenBank/DDBJ databases">
        <title>Novel sulfate-reducing endosymbionts in the free-living metamonad Anaeramoeba.</title>
        <authorList>
            <person name="Jerlstrom-Hultqvist J."/>
            <person name="Cepicka I."/>
            <person name="Gallot-Lavallee L."/>
            <person name="Salas-Leiva D."/>
            <person name="Curtis B.A."/>
            <person name="Zahonova K."/>
            <person name="Pipaliya S."/>
            <person name="Dacks J."/>
            <person name="Roger A.J."/>
        </authorList>
    </citation>
    <scope>NUCLEOTIDE SEQUENCE</scope>
    <source>
        <strain evidence="9">Schooner1</strain>
    </source>
</reference>
<proteinExistence type="predicted"/>
<organism evidence="8 10">
    <name type="scientific">Anaeramoeba flamelloides</name>
    <dbReference type="NCBI Taxonomy" id="1746091"/>
    <lineage>
        <taxon>Eukaryota</taxon>
        <taxon>Metamonada</taxon>
        <taxon>Anaeramoebidae</taxon>
        <taxon>Anaeramoeba</taxon>
    </lineage>
</organism>
<comment type="caution">
    <text evidence="8">The sequence shown here is derived from an EMBL/GenBank/DDBJ whole genome shotgun (WGS) entry which is preliminary data.</text>
</comment>
<evidence type="ECO:0000256" key="6">
    <source>
        <dbReference type="PROSITE-ProRule" id="PRU00221"/>
    </source>
</evidence>
<evidence type="ECO:0000256" key="4">
    <source>
        <dbReference type="ARBA" id="ARBA00022737"/>
    </source>
</evidence>
<evidence type="ECO:0000256" key="1">
    <source>
        <dbReference type="ARBA" id="ARBA00004604"/>
    </source>
</evidence>
<comment type="subcellular location">
    <subcellularLocation>
        <location evidence="1">Nucleus</location>
        <location evidence="1">Nucleolus</location>
    </subcellularLocation>
</comment>
<evidence type="ECO:0000313" key="9">
    <source>
        <dbReference type="EMBL" id="KAJ6234274.1"/>
    </source>
</evidence>
<evidence type="ECO:0000256" key="3">
    <source>
        <dbReference type="ARBA" id="ARBA00022574"/>
    </source>
</evidence>
<dbReference type="PANTHER" id="PTHR19924:SF26">
    <property type="entry name" value="U3 SMALL NUCLEOLAR RNA-ASSOCIATED PROTEIN 15 HOMOLOG"/>
    <property type="match status" value="1"/>
</dbReference>
<dbReference type="Pfam" id="PF09384">
    <property type="entry name" value="UTP15_C"/>
    <property type="match status" value="1"/>
</dbReference>
<evidence type="ECO:0000259" key="7">
    <source>
        <dbReference type="Pfam" id="PF09384"/>
    </source>
</evidence>
<dbReference type="Proteomes" id="UP001150062">
    <property type="component" value="Unassembled WGS sequence"/>
</dbReference>
<keyword evidence="4" id="KW-0677">Repeat</keyword>
<dbReference type="InterPro" id="IPR018983">
    <property type="entry name" value="U3_snoRNA-assocProt_15_C"/>
</dbReference>
<dbReference type="Gene3D" id="2.130.10.10">
    <property type="entry name" value="YVTN repeat-like/Quinoprotein amine dehydrogenase"/>
    <property type="match status" value="2"/>
</dbReference>
<evidence type="ECO:0000313" key="8">
    <source>
        <dbReference type="EMBL" id="KAJ3426731.1"/>
    </source>
</evidence>
<dbReference type="GO" id="GO:0006364">
    <property type="term" value="P:rRNA processing"/>
    <property type="evidence" value="ECO:0007669"/>
    <property type="project" value="UniProtKB-KW"/>
</dbReference>
<sequence length="506" mass="57483">MSIDFKRIQKIKRSVSKVQSTPEEKYWKKFKYPVLSQQFGAVTHIDFAQTKPYNFSITCPSRVQIFSCASSSEQFSFSKFQGPVYVSKFRKDGNLLAVAEDSGVTKIFDVLHNKKHPVRSLKKHKRAVRSCYFSNNNTTILTCSDDKTAKIWDIPTETEIETFLGHQDYVRSGIQNSDQESLWATGSYDHKIKLWDQRISEKDGKNILTLDHGSPVESIISLRSGGLLVSAGSNEIKIWDVISGGKLVQTLDNHQKTVSVLTTCRNGSRLLSAGLDQLVKVYDVTSFSILHTMKFPAPILSLAVSPNDTHIAVGMSNGQLAIRHRKEKEESEREKETVKTKFDKDFQFFLSRENINRDLMNDVNFLVGQKRATKLKKYDELLKKFQYSKSLDTVLKNDNVELTIGLLEELHSRNSLRRALAGRNDKELRPILEFLITNITNSGYSKLLIQVASILIEIYSKVLGQSPMIDDLFITLNQKMKVELETQKELAKILGGLDLLFQTSLK</sequence>
<dbReference type="InterPro" id="IPR001680">
    <property type="entry name" value="WD40_rpt"/>
</dbReference>
<accession>A0AAV7YDT9</accession>
<reference evidence="8" key="2">
    <citation type="submission" date="2022-08" db="EMBL/GenBank/DDBJ databases">
        <title>Novel sulphate-reducing endosymbionts in the free-living metamonad Anaeramoeba.</title>
        <authorList>
            <person name="Jerlstrom-Hultqvist J."/>
            <person name="Cepicka I."/>
            <person name="Gallot-Lavallee L."/>
            <person name="Salas-Leiva D."/>
            <person name="Curtis B.A."/>
            <person name="Zahonova K."/>
            <person name="Pipaliya S."/>
            <person name="Dacks J."/>
            <person name="Roger A.J."/>
        </authorList>
    </citation>
    <scope>NUCLEOTIDE SEQUENCE</scope>
    <source>
        <strain evidence="8">Busselton2</strain>
    </source>
</reference>
<dbReference type="Proteomes" id="UP001146793">
    <property type="component" value="Unassembled WGS sequence"/>
</dbReference>
<feature type="repeat" description="WD" evidence="6">
    <location>
        <begin position="121"/>
        <end position="162"/>
    </location>
</feature>
<feature type="repeat" description="WD" evidence="6">
    <location>
        <begin position="163"/>
        <end position="196"/>
    </location>
</feature>
<dbReference type="EMBL" id="JANTQA010000063">
    <property type="protein sequence ID" value="KAJ3426731.1"/>
    <property type="molecule type" value="Genomic_DNA"/>
</dbReference>
<dbReference type="GO" id="GO:0005730">
    <property type="term" value="C:nucleolus"/>
    <property type="evidence" value="ECO:0007669"/>
    <property type="project" value="UniProtKB-SubCell"/>
</dbReference>
<dbReference type="InterPro" id="IPR019775">
    <property type="entry name" value="WD40_repeat_CS"/>
</dbReference>
<protein>
    <submittedName>
        <fullName evidence="8 9">U3 small nucleolar RNA-associated protein</fullName>
    </submittedName>
</protein>
<feature type="repeat" description="WD" evidence="6">
    <location>
        <begin position="251"/>
        <end position="292"/>
    </location>
</feature>
<dbReference type="GO" id="GO:0045943">
    <property type="term" value="P:positive regulation of transcription by RNA polymerase I"/>
    <property type="evidence" value="ECO:0007669"/>
    <property type="project" value="TreeGrafter"/>
</dbReference>
<evidence type="ECO:0000313" key="10">
    <source>
        <dbReference type="Proteomes" id="UP001146793"/>
    </source>
</evidence>
<evidence type="ECO:0000313" key="11">
    <source>
        <dbReference type="Proteomes" id="UP001150062"/>
    </source>
</evidence>
<dbReference type="PROSITE" id="PS50294">
    <property type="entry name" value="WD_REPEATS_REGION"/>
    <property type="match status" value="1"/>
</dbReference>
<dbReference type="Pfam" id="PF00400">
    <property type="entry name" value="WD40"/>
    <property type="match status" value="4"/>
</dbReference>
<dbReference type="PROSITE" id="PS50082">
    <property type="entry name" value="WD_REPEATS_2"/>
    <property type="match status" value="3"/>
</dbReference>
<keyword evidence="5" id="KW-0539">Nucleus</keyword>
<keyword evidence="2" id="KW-0698">rRNA processing</keyword>
<dbReference type="EMBL" id="JAOAOG010000271">
    <property type="protein sequence ID" value="KAJ6234274.1"/>
    <property type="molecule type" value="Genomic_DNA"/>
</dbReference>
<dbReference type="PRINTS" id="PR00320">
    <property type="entry name" value="GPROTEINBRPT"/>
</dbReference>
<evidence type="ECO:0000256" key="5">
    <source>
        <dbReference type="ARBA" id="ARBA00023242"/>
    </source>
</evidence>
<keyword evidence="3 6" id="KW-0853">WD repeat</keyword>
<name>A0AAV7YDT9_9EUKA</name>
<evidence type="ECO:0000256" key="2">
    <source>
        <dbReference type="ARBA" id="ARBA00022552"/>
    </source>
</evidence>
<dbReference type="AlphaFoldDB" id="A0AAV7YDT9"/>
<keyword evidence="11" id="KW-1185">Reference proteome</keyword>
<dbReference type="InterPro" id="IPR015943">
    <property type="entry name" value="WD40/YVTN_repeat-like_dom_sf"/>
</dbReference>
<dbReference type="PANTHER" id="PTHR19924">
    <property type="entry name" value="UTP15 U3 SMALL NUCLEOLAR RNA-ASSOCIATED PROTEIN 15 FAMILY MEMBER"/>
    <property type="match status" value="1"/>
</dbReference>
<dbReference type="CDD" id="cd00200">
    <property type="entry name" value="WD40"/>
    <property type="match status" value="1"/>
</dbReference>
<dbReference type="InterPro" id="IPR020472">
    <property type="entry name" value="WD40_PAC1"/>
</dbReference>
<dbReference type="PROSITE" id="PS00678">
    <property type="entry name" value="WD_REPEATS_1"/>
    <property type="match status" value="1"/>
</dbReference>
<gene>
    <name evidence="8" type="ORF">M0812_26299</name>
    <name evidence="9" type="ORF">M0813_04077</name>
</gene>
<dbReference type="SMART" id="SM00320">
    <property type="entry name" value="WD40"/>
    <property type="match status" value="6"/>
</dbReference>
<dbReference type="SUPFAM" id="SSF50978">
    <property type="entry name" value="WD40 repeat-like"/>
    <property type="match status" value="1"/>
</dbReference>